<feature type="repeat" description="WD" evidence="7">
    <location>
        <begin position="536"/>
        <end position="577"/>
    </location>
</feature>
<dbReference type="EMBL" id="LTDL01000014">
    <property type="protein sequence ID" value="OAG31665.1"/>
    <property type="molecule type" value="Genomic_DNA"/>
</dbReference>
<dbReference type="PANTHER" id="PTHR19879:SF1">
    <property type="entry name" value="CANNONBALL-RELATED"/>
    <property type="match status" value="1"/>
</dbReference>
<dbReference type="PROSITE" id="PS00678">
    <property type="entry name" value="WD_REPEATS_1"/>
    <property type="match status" value="1"/>
</dbReference>
<dbReference type="InterPro" id="IPR001680">
    <property type="entry name" value="WD40_rpt"/>
</dbReference>
<evidence type="ECO:0000256" key="6">
    <source>
        <dbReference type="ARBA" id="ARBA00023242"/>
    </source>
</evidence>
<keyword evidence="2 7" id="KW-0853">WD repeat</keyword>
<dbReference type="STRING" id="1805483.A0A177EI64"/>
<evidence type="ECO:0000256" key="5">
    <source>
        <dbReference type="ARBA" id="ARBA00023163"/>
    </source>
</evidence>
<dbReference type="Proteomes" id="UP000185944">
    <property type="component" value="Unassembled WGS sequence"/>
</dbReference>
<keyword evidence="9" id="KW-0396">Initiation factor</keyword>
<dbReference type="InterPro" id="IPR036322">
    <property type="entry name" value="WD40_repeat_dom_sf"/>
</dbReference>
<keyword evidence="6" id="KW-0539">Nucleus</keyword>
<dbReference type="InterPro" id="IPR037264">
    <property type="entry name" value="TFIID_NTD2_sf"/>
</dbReference>
<dbReference type="GO" id="GO:0005669">
    <property type="term" value="C:transcription factor TFIID complex"/>
    <property type="evidence" value="ECO:0007669"/>
    <property type="project" value="TreeGrafter"/>
</dbReference>
<dbReference type="Pfam" id="PF04494">
    <property type="entry name" value="TFIID_NTD2"/>
    <property type="match status" value="1"/>
</dbReference>
<feature type="repeat" description="WD" evidence="7">
    <location>
        <begin position="452"/>
        <end position="493"/>
    </location>
</feature>
<dbReference type="Gene3D" id="2.130.10.10">
    <property type="entry name" value="YVTN repeat-like/Quinoprotein amine dehydrogenase"/>
    <property type="match status" value="2"/>
</dbReference>
<dbReference type="GeneID" id="93646490"/>
<dbReference type="VEuPathDB" id="MicrosporidiaDB:NEDG_00140"/>
<evidence type="ECO:0000259" key="8">
    <source>
        <dbReference type="Pfam" id="PF04494"/>
    </source>
</evidence>
<gene>
    <name evidence="9" type="ORF">NEDG_00140</name>
</gene>
<sequence length="607" mass="68635">MDRERNGRGILEKRGYRKIDEMNASGNALNLNEYVADREMYSRLSVRNVILTNTPGSGDTGYAKLRQWIEDSLDAFKNDLSNLLYPTFVHLYLDMVGRGREAEAQQLLSLYKEDFVDTHAYEIRQIEMAKEPSGLKENSTAMAFLSNKYHLSMGKYAFDLFISFLESNNLVKILKIVNQFLDIRVFTGKMNEEVVDIGIAGASEFDFNKTPVMHGVHYVTPKIEELIVSEEQYKYEYLDQFLSILKKKKSENAPPHDRVPTPQMGASQIASEIDKIRDLSKRINVGKNQMPSVCCYTVHNTSEGLCCSDFSSDLKMLALGYKDSFIEVHSLTEDSLLRLKASIYLKAPEMRTGKPDDAREDMGKIVRLIGHSGPVYSVKFFGSKRFLLSCSQDTTIRLWSLDTYSEIAVYRGHFFPVWCIDIAPNDYYFASGSNDRTACVWVVENARPVRLFASSLSDIMCVKFHPNCNYIFTGSTDFKIRMHDLQSGDLVRLFVGHKDAVTDLDISTCGRQLLSGSKDKSVHIWDIATGAKLFKLTGHTGFVLSVSFSHFSSLIVTAAGDNSVKVWDRHKGELLATHYTKSTPIIQASFGYRNIISCIGAYTPKYK</sequence>
<organism evidence="9 10">
    <name type="scientific">Nematocida displodere</name>
    <dbReference type="NCBI Taxonomy" id="1805483"/>
    <lineage>
        <taxon>Eukaryota</taxon>
        <taxon>Fungi</taxon>
        <taxon>Fungi incertae sedis</taxon>
        <taxon>Microsporidia</taxon>
        <taxon>Nematocida</taxon>
    </lineage>
</organism>
<evidence type="ECO:0000256" key="3">
    <source>
        <dbReference type="ARBA" id="ARBA00022737"/>
    </source>
</evidence>
<evidence type="ECO:0000313" key="10">
    <source>
        <dbReference type="Proteomes" id="UP000185944"/>
    </source>
</evidence>
<dbReference type="PANTHER" id="PTHR19879">
    <property type="entry name" value="TRANSCRIPTION INITIATION FACTOR TFIID"/>
    <property type="match status" value="1"/>
</dbReference>
<keyword evidence="5" id="KW-0804">Transcription</keyword>
<evidence type="ECO:0000313" key="9">
    <source>
        <dbReference type="EMBL" id="OAG31665.1"/>
    </source>
</evidence>
<dbReference type="PROSITE" id="PS50294">
    <property type="entry name" value="WD_REPEATS_REGION"/>
    <property type="match status" value="4"/>
</dbReference>
<keyword evidence="10" id="KW-1185">Reference proteome</keyword>
<evidence type="ECO:0000256" key="1">
    <source>
        <dbReference type="ARBA" id="ARBA00004123"/>
    </source>
</evidence>
<dbReference type="GO" id="GO:0003743">
    <property type="term" value="F:translation initiation factor activity"/>
    <property type="evidence" value="ECO:0007669"/>
    <property type="project" value="UniProtKB-KW"/>
</dbReference>
<dbReference type="AlphaFoldDB" id="A0A177EI64"/>
<comment type="caution">
    <text evidence="9">The sequence shown here is derived from an EMBL/GenBank/DDBJ whole genome shotgun (WGS) entry which is preliminary data.</text>
</comment>
<dbReference type="PROSITE" id="PS50082">
    <property type="entry name" value="WD_REPEATS_2"/>
    <property type="match status" value="5"/>
</dbReference>
<dbReference type="InterPro" id="IPR007582">
    <property type="entry name" value="TFIID_NTD2"/>
</dbReference>
<dbReference type="CDD" id="cd00200">
    <property type="entry name" value="WD40"/>
    <property type="match status" value="1"/>
</dbReference>
<dbReference type="InterPro" id="IPR019775">
    <property type="entry name" value="WD40_repeat_CS"/>
</dbReference>
<dbReference type="SMART" id="SM00320">
    <property type="entry name" value="WD40"/>
    <property type="match status" value="6"/>
</dbReference>
<protein>
    <submittedName>
        <fullName evidence="9">Transcription initiation factor TFIID subunit 5</fullName>
    </submittedName>
</protein>
<dbReference type="SUPFAM" id="SSF160897">
    <property type="entry name" value="Taf5 N-terminal domain-like"/>
    <property type="match status" value="1"/>
</dbReference>
<dbReference type="RefSeq" id="XP_067545266.1">
    <property type="nucleotide sequence ID" value="XM_067687558.1"/>
</dbReference>
<dbReference type="Pfam" id="PF00400">
    <property type="entry name" value="WD40"/>
    <property type="match status" value="5"/>
</dbReference>
<feature type="repeat" description="WD" evidence="7">
    <location>
        <begin position="494"/>
        <end position="535"/>
    </location>
</feature>
<dbReference type="SUPFAM" id="SSF50978">
    <property type="entry name" value="WD40 repeat-like"/>
    <property type="match status" value="1"/>
</dbReference>
<dbReference type="OrthoDB" id="10266330at2759"/>
<dbReference type="Gene3D" id="1.25.40.500">
    <property type="entry name" value="TFIID subunit TAF5, NTD2 domain"/>
    <property type="match status" value="1"/>
</dbReference>
<keyword evidence="4" id="KW-0805">Transcription regulation</keyword>
<dbReference type="CDD" id="cd08044">
    <property type="entry name" value="TAF5_NTD2"/>
    <property type="match status" value="1"/>
</dbReference>
<dbReference type="PRINTS" id="PR00320">
    <property type="entry name" value="GPROTEINBRPT"/>
</dbReference>
<feature type="repeat" description="WD" evidence="7">
    <location>
        <begin position="368"/>
        <end position="409"/>
    </location>
</feature>
<feature type="repeat" description="WD" evidence="7">
    <location>
        <begin position="410"/>
        <end position="451"/>
    </location>
</feature>
<dbReference type="InterPro" id="IPR015943">
    <property type="entry name" value="WD40/YVTN_repeat-like_dom_sf"/>
</dbReference>
<feature type="domain" description="TFIID subunit TAF5 NTD2" evidence="8">
    <location>
        <begin position="56"/>
        <end position="181"/>
    </location>
</feature>
<evidence type="ECO:0000256" key="4">
    <source>
        <dbReference type="ARBA" id="ARBA00023015"/>
    </source>
</evidence>
<reference evidence="9 10" key="1">
    <citation type="submission" date="2016-02" db="EMBL/GenBank/DDBJ databases">
        <title>Discovery of a natural microsporidian pathogen with a broad tissue tropism in Caenorhabditis elegans.</title>
        <authorList>
            <person name="Luallen R.J."/>
            <person name="Reinke A.W."/>
            <person name="Tong L."/>
            <person name="Botts M.R."/>
            <person name="Felix M.-A."/>
            <person name="Troemel E.R."/>
        </authorList>
    </citation>
    <scope>NUCLEOTIDE SEQUENCE [LARGE SCALE GENOMIC DNA]</scope>
    <source>
        <strain evidence="9 10">JUm2807</strain>
    </source>
</reference>
<comment type="subcellular location">
    <subcellularLocation>
        <location evidence="1">Nucleus</location>
    </subcellularLocation>
</comment>
<dbReference type="GO" id="GO:0006367">
    <property type="term" value="P:transcription initiation at RNA polymerase II promoter"/>
    <property type="evidence" value="ECO:0007669"/>
    <property type="project" value="TreeGrafter"/>
</dbReference>
<dbReference type="InterPro" id="IPR020472">
    <property type="entry name" value="WD40_PAC1"/>
</dbReference>
<keyword evidence="3" id="KW-0677">Repeat</keyword>
<evidence type="ECO:0000256" key="7">
    <source>
        <dbReference type="PROSITE-ProRule" id="PRU00221"/>
    </source>
</evidence>
<dbReference type="GO" id="GO:0016251">
    <property type="term" value="F:RNA polymerase II general transcription initiation factor activity"/>
    <property type="evidence" value="ECO:0007669"/>
    <property type="project" value="TreeGrafter"/>
</dbReference>
<accession>A0A177EI64</accession>
<proteinExistence type="predicted"/>
<name>A0A177EI64_9MICR</name>
<keyword evidence="9" id="KW-0648">Protein biosynthesis</keyword>
<evidence type="ECO:0000256" key="2">
    <source>
        <dbReference type="ARBA" id="ARBA00022574"/>
    </source>
</evidence>